<reference evidence="2 3" key="1">
    <citation type="journal article" date="2019" name="Genome Biol. Evol.">
        <title>Insights into the evolution of the New World diploid cottons (Gossypium, subgenus Houzingenia) based on genome sequencing.</title>
        <authorList>
            <person name="Grover C.E."/>
            <person name="Arick M.A. 2nd"/>
            <person name="Thrash A."/>
            <person name="Conover J.L."/>
            <person name="Sanders W.S."/>
            <person name="Peterson D.G."/>
            <person name="Frelichowski J.E."/>
            <person name="Scheffler J.A."/>
            <person name="Scheffler B.E."/>
            <person name="Wendel J.F."/>
        </authorList>
    </citation>
    <scope>NUCLEOTIDE SEQUENCE [LARGE SCALE GENOMIC DNA]</scope>
    <source>
        <strain evidence="2">8</strain>
        <tissue evidence="2">Leaf</tissue>
    </source>
</reference>
<feature type="compositionally biased region" description="Low complexity" evidence="1">
    <location>
        <begin position="58"/>
        <end position="75"/>
    </location>
</feature>
<feature type="compositionally biased region" description="Polar residues" evidence="1">
    <location>
        <begin position="177"/>
        <end position="190"/>
    </location>
</feature>
<dbReference type="Proteomes" id="UP000593568">
    <property type="component" value="Unassembled WGS sequence"/>
</dbReference>
<feature type="compositionally biased region" description="Basic and acidic residues" evidence="1">
    <location>
        <begin position="133"/>
        <end position="143"/>
    </location>
</feature>
<dbReference type="AlphaFoldDB" id="A0A7J9EUW0"/>
<feature type="compositionally biased region" description="Low complexity" evidence="1">
    <location>
        <begin position="158"/>
        <end position="176"/>
    </location>
</feature>
<organism evidence="2 3">
    <name type="scientific">Gossypium trilobum</name>
    <dbReference type="NCBI Taxonomy" id="34281"/>
    <lineage>
        <taxon>Eukaryota</taxon>
        <taxon>Viridiplantae</taxon>
        <taxon>Streptophyta</taxon>
        <taxon>Embryophyta</taxon>
        <taxon>Tracheophyta</taxon>
        <taxon>Spermatophyta</taxon>
        <taxon>Magnoliopsida</taxon>
        <taxon>eudicotyledons</taxon>
        <taxon>Gunneridae</taxon>
        <taxon>Pentapetalae</taxon>
        <taxon>rosids</taxon>
        <taxon>malvids</taxon>
        <taxon>Malvales</taxon>
        <taxon>Malvaceae</taxon>
        <taxon>Malvoideae</taxon>
        <taxon>Gossypium</taxon>
    </lineage>
</organism>
<proteinExistence type="predicted"/>
<evidence type="ECO:0000313" key="3">
    <source>
        <dbReference type="Proteomes" id="UP000593568"/>
    </source>
</evidence>
<feature type="region of interest" description="Disordered" evidence="1">
    <location>
        <begin position="263"/>
        <end position="285"/>
    </location>
</feature>
<feature type="region of interest" description="Disordered" evidence="1">
    <location>
        <begin position="130"/>
        <end position="193"/>
    </location>
</feature>
<keyword evidence="3" id="KW-1185">Reference proteome</keyword>
<comment type="caution">
    <text evidence="2">The sequence shown here is derived from an EMBL/GenBank/DDBJ whole genome shotgun (WGS) entry which is preliminary data.</text>
</comment>
<gene>
    <name evidence="2" type="ORF">Gotri_011779</name>
</gene>
<accession>A0A7J9EUW0</accession>
<evidence type="ECO:0000313" key="2">
    <source>
        <dbReference type="EMBL" id="MBA0776836.1"/>
    </source>
</evidence>
<sequence>MSTDDINASFNLISLNHIFEDVDPLLEWLQEKENPLLDGENAGVLPVNTSDDEMNDNQSQQKNLSHSSSSAMPSQSGGGPDSGGLSPIDDDNGHSGDRGKIRSFSWYGGEFGVGTTSGYFRDRSEFDGNMFIEPRRDKSESRAPSKGKGKKHTSVGFSSSRRSSSNNIEYSDSSTSTQGFYPSEQPSYFQPSHGYPRPYGYYPPFPNYGVPYQPQMHPPPPMYHPPPPFMYPPPQIYPPYQLYENQGENVSFFRYIFGQRPRESCQECSQSEGEGSDPPRYSTNW</sequence>
<feature type="region of interest" description="Disordered" evidence="1">
    <location>
        <begin position="37"/>
        <end position="99"/>
    </location>
</feature>
<name>A0A7J9EUW0_9ROSI</name>
<evidence type="ECO:0000256" key="1">
    <source>
        <dbReference type="SAM" id="MobiDB-lite"/>
    </source>
</evidence>
<protein>
    <submittedName>
        <fullName evidence="2">Uncharacterized protein</fullName>
    </submittedName>
</protein>
<dbReference type="EMBL" id="JABEZW010000009">
    <property type="protein sequence ID" value="MBA0776836.1"/>
    <property type="molecule type" value="Genomic_DNA"/>
</dbReference>